<feature type="compositionally biased region" description="Low complexity" evidence="1">
    <location>
        <begin position="242"/>
        <end position="255"/>
    </location>
</feature>
<feature type="compositionally biased region" description="Polar residues" evidence="1">
    <location>
        <begin position="116"/>
        <end position="141"/>
    </location>
</feature>
<feature type="compositionally biased region" description="Polar residues" evidence="1">
    <location>
        <begin position="364"/>
        <end position="385"/>
    </location>
</feature>
<dbReference type="Proteomes" id="UP000605986">
    <property type="component" value="Unassembled WGS sequence"/>
</dbReference>
<feature type="compositionally biased region" description="Low complexity" evidence="1">
    <location>
        <begin position="487"/>
        <end position="509"/>
    </location>
</feature>
<comment type="caution">
    <text evidence="3">The sequence shown here is derived from an EMBL/GenBank/DDBJ whole genome shotgun (WGS) entry which is preliminary data.</text>
</comment>
<protein>
    <submittedName>
        <fullName evidence="3">Uncharacterized protein</fullName>
    </submittedName>
</protein>
<feature type="region of interest" description="Disordered" evidence="1">
    <location>
        <begin position="600"/>
        <end position="685"/>
    </location>
</feature>
<feature type="region of interest" description="Disordered" evidence="1">
    <location>
        <begin position="111"/>
        <end position="394"/>
    </location>
</feature>
<feature type="compositionally biased region" description="Low complexity" evidence="1">
    <location>
        <begin position="187"/>
        <end position="199"/>
    </location>
</feature>
<feature type="compositionally biased region" description="Low complexity" evidence="1">
    <location>
        <begin position="600"/>
        <end position="617"/>
    </location>
</feature>
<evidence type="ECO:0000313" key="3">
    <source>
        <dbReference type="EMBL" id="KAF4447888.1"/>
    </source>
</evidence>
<feature type="compositionally biased region" description="Basic and acidic residues" evidence="1">
    <location>
        <begin position="475"/>
        <end position="486"/>
    </location>
</feature>
<feature type="compositionally biased region" description="Low complexity" evidence="1">
    <location>
        <begin position="625"/>
        <end position="652"/>
    </location>
</feature>
<feature type="chain" id="PRO_5034363916" evidence="2">
    <location>
        <begin position="22"/>
        <end position="886"/>
    </location>
</feature>
<feature type="signal peptide" evidence="2">
    <location>
        <begin position="1"/>
        <end position="21"/>
    </location>
</feature>
<dbReference type="InterPro" id="IPR029167">
    <property type="entry name" value="Mug117"/>
</dbReference>
<feature type="compositionally biased region" description="Gly residues" evidence="1">
    <location>
        <begin position="452"/>
        <end position="464"/>
    </location>
</feature>
<feature type="compositionally biased region" description="Polar residues" evidence="1">
    <location>
        <begin position="206"/>
        <end position="239"/>
    </location>
</feature>
<dbReference type="Pfam" id="PF15474">
    <property type="entry name" value="MU117"/>
    <property type="match status" value="1"/>
</dbReference>
<sequence length="886" mass="92430">MPYSWKPRILTLLMVTSIARAAPQAIVYPANATASFGTTSGIRASTAFDISSAINTEGSESGTTSNSVSDEFILSSLITDALGKQPTTLTAGPETPGFANTLLSSEVISSASGSSQDAVESGYSTGSGTETVPSEETSEFMTTPAGATSEVLQTQTLPLDGTTEPQPLPTNPTTEGFSETLLPPAVDTTETDLASTATTEARDATTGPNSFPRTIDLSTGVMSGTTEATVEPVRTTSENVVAPPETSTEASTEATGLTSQDVAQTETTSEPGAQATGSSTDTASEPIETTHGTPSTQDLPETTDELSDVATTNNIESQTISTDTDAPKVSSRTSEAVDEPATGVPDESQTVDEPSDTATKDKPGQTSTADEPEKTTASNRPTTTEDGIVTGTDGAVVTYTPSQDAAYSDFTGTTTTTDDGGAAIVIFPAGWIWKLKGNLPAGNLPAPPSSNPGGGVAGGSPGGEGDGKDGEDEDEKKSTKEEEKSTAESTAQSTTVATSEATTETTDECTATEIPDCTRTISYISTSGTMIICATGTQATATQTIMPETTQGAAGEYDVDEYPPEFGHAMSDELMAEIDKYWEDEIGDIWADATTTEAITSATETETPETSKTAESTDTTSPAISSEETTTTDVTTEMTSTLPNTLITTTRNTKLRKSSDTATEESTTSNMITSMPDSTAEAATSTTRRTNYPCVIRAGPDVETPYCNCQTTSDGERYIVTAPMVSDLCVAYTEFPMSLYTTEAPTVTEPAVIEEPFTETNDGTVLAYKSYQHTYFRVANSDVTATVGLGEASTISTPVPTQTGWNGDGSDICTSSDKNVRNALSSACDKALAEFEDDTIYDAYTSRYKRMGSILKVLTMGQAGCTVQFECEDYGIGMSGKDIKKA</sequence>
<proteinExistence type="predicted"/>
<keyword evidence="4" id="KW-1185">Reference proteome</keyword>
<feature type="compositionally biased region" description="Polar residues" evidence="1">
    <location>
        <begin position="256"/>
        <end position="283"/>
    </location>
</feature>
<evidence type="ECO:0000256" key="2">
    <source>
        <dbReference type="SAM" id="SignalP"/>
    </source>
</evidence>
<reference evidence="3" key="1">
    <citation type="submission" date="2020-01" db="EMBL/GenBank/DDBJ databases">
        <title>Identification and distribution of gene clusters putatively required for synthesis of sphingolipid metabolism inhibitors in phylogenetically diverse species of the filamentous fungus Fusarium.</title>
        <authorList>
            <person name="Kim H.-S."/>
            <person name="Busman M."/>
            <person name="Brown D.W."/>
            <person name="Divon H."/>
            <person name="Uhlig S."/>
            <person name="Proctor R.H."/>
        </authorList>
    </citation>
    <scope>NUCLEOTIDE SEQUENCE</scope>
    <source>
        <strain evidence="3">NRRL 53441</strain>
    </source>
</reference>
<accession>A0A8H4NWD0</accession>
<feature type="compositionally biased region" description="Polar residues" evidence="1">
    <location>
        <begin position="290"/>
        <end position="300"/>
    </location>
</feature>
<dbReference type="OrthoDB" id="3886018at2759"/>
<gene>
    <name evidence="3" type="ORF">F53441_8638</name>
</gene>
<keyword evidence="2" id="KW-0732">Signal</keyword>
<evidence type="ECO:0000256" key="1">
    <source>
        <dbReference type="SAM" id="MobiDB-lite"/>
    </source>
</evidence>
<name>A0A8H4NWD0_9HYPO</name>
<dbReference type="AlphaFoldDB" id="A0A8H4NWD0"/>
<feature type="compositionally biased region" description="Low complexity" evidence="1">
    <location>
        <begin position="660"/>
        <end position="669"/>
    </location>
</feature>
<feature type="region of interest" description="Disordered" evidence="1">
    <location>
        <begin position="443"/>
        <end position="509"/>
    </location>
</feature>
<feature type="compositionally biased region" description="Polar residues" evidence="1">
    <location>
        <begin position="309"/>
        <end position="334"/>
    </location>
</feature>
<evidence type="ECO:0000313" key="4">
    <source>
        <dbReference type="Proteomes" id="UP000605986"/>
    </source>
</evidence>
<dbReference type="EMBL" id="JAADJG010000371">
    <property type="protein sequence ID" value="KAF4447888.1"/>
    <property type="molecule type" value="Genomic_DNA"/>
</dbReference>
<organism evidence="3 4">
    <name type="scientific">Fusarium austroafricanum</name>
    <dbReference type="NCBI Taxonomy" id="2364996"/>
    <lineage>
        <taxon>Eukaryota</taxon>
        <taxon>Fungi</taxon>
        <taxon>Dikarya</taxon>
        <taxon>Ascomycota</taxon>
        <taxon>Pezizomycotina</taxon>
        <taxon>Sordariomycetes</taxon>
        <taxon>Hypocreomycetidae</taxon>
        <taxon>Hypocreales</taxon>
        <taxon>Nectriaceae</taxon>
        <taxon>Fusarium</taxon>
        <taxon>Fusarium concolor species complex</taxon>
    </lineage>
</organism>